<dbReference type="EMBL" id="JBHSPA010000027">
    <property type="protein sequence ID" value="MFC5827016.1"/>
    <property type="molecule type" value="Genomic_DNA"/>
</dbReference>
<organism evidence="1 2">
    <name type="scientific">Nonomuraea insulae</name>
    <dbReference type="NCBI Taxonomy" id="1616787"/>
    <lineage>
        <taxon>Bacteria</taxon>
        <taxon>Bacillati</taxon>
        <taxon>Actinomycetota</taxon>
        <taxon>Actinomycetes</taxon>
        <taxon>Streptosporangiales</taxon>
        <taxon>Streptosporangiaceae</taxon>
        <taxon>Nonomuraea</taxon>
    </lineage>
</organism>
<dbReference type="SUPFAM" id="SSF140453">
    <property type="entry name" value="EsxAB dimer-like"/>
    <property type="match status" value="1"/>
</dbReference>
<dbReference type="Proteomes" id="UP001596058">
    <property type="component" value="Unassembled WGS sequence"/>
</dbReference>
<proteinExistence type="predicted"/>
<gene>
    <name evidence="1" type="ORF">ACFPZ3_24350</name>
</gene>
<comment type="caution">
    <text evidence="1">The sequence shown here is derived from an EMBL/GenBank/DDBJ whole genome shotgun (WGS) entry which is preliminary data.</text>
</comment>
<sequence>MGVTLPGWAATMLTTVGMPWINVDPDQVDQRAGELSTTVQQLNTVAGQTDDQVRGAVQHTGGDSGEALADFWDSTGAKAVVAGLALTAAAPIVMRGFAHVVRGSQVATLSQLANGMVRANAATVAGGPLARATALASTRLGVARIRQSLARGVEHTLTPAMRRHVTEPLNDVASRVGRLSNPEPQFAGGLQMNIGRRSRADGWMSMKDARRHAEGGYVARTGVPKYKDIHQNTKELTSKDKSEIVKKAKKKGFGWKSYSDVDLGGAKYRVHKDGRIDDL</sequence>
<evidence type="ECO:0000313" key="2">
    <source>
        <dbReference type="Proteomes" id="UP001596058"/>
    </source>
</evidence>
<name>A0ABW1CQG4_9ACTN</name>
<protein>
    <recommendedName>
        <fullName evidence="3">HNH/ENDO VII superfamily nuclease</fullName>
    </recommendedName>
</protein>
<reference evidence="2" key="1">
    <citation type="journal article" date="2019" name="Int. J. Syst. Evol. Microbiol.">
        <title>The Global Catalogue of Microorganisms (GCM) 10K type strain sequencing project: providing services to taxonomists for standard genome sequencing and annotation.</title>
        <authorList>
            <consortium name="The Broad Institute Genomics Platform"/>
            <consortium name="The Broad Institute Genome Sequencing Center for Infectious Disease"/>
            <person name="Wu L."/>
            <person name="Ma J."/>
        </authorList>
    </citation>
    <scope>NUCLEOTIDE SEQUENCE [LARGE SCALE GENOMIC DNA]</scope>
    <source>
        <strain evidence="2">CCUG 53903</strain>
    </source>
</reference>
<dbReference type="InterPro" id="IPR036689">
    <property type="entry name" value="ESAT-6-like_sf"/>
</dbReference>
<evidence type="ECO:0008006" key="3">
    <source>
        <dbReference type="Google" id="ProtNLM"/>
    </source>
</evidence>
<keyword evidence="2" id="KW-1185">Reference proteome</keyword>
<accession>A0ABW1CQG4</accession>
<evidence type="ECO:0000313" key="1">
    <source>
        <dbReference type="EMBL" id="MFC5827016.1"/>
    </source>
</evidence>
<dbReference type="RefSeq" id="WP_379516517.1">
    <property type="nucleotide sequence ID" value="NZ_JBHSPA010000027.1"/>
</dbReference>